<evidence type="ECO:0000313" key="1">
    <source>
        <dbReference type="EMBL" id="GIY20947.1"/>
    </source>
</evidence>
<keyword evidence="2" id="KW-1185">Reference proteome</keyword>
<comment type="caution">
    <text evidence="1">The sequence shown here is derived from an EMBL/GenBank/DDBJ whole genome shotgun (WGS) entry which is preliminary data.</text>
</comment>
<name>A0AAV4RI03_9ARAC</name>
<dbReference type="AlphaFoldDB" id="A0AAV4RI03"/>
<protein>
    <submittedName>
        <fullName evidence="1">Uncharacterized protein</fullName>
    </submittedName>
</protein>
<accession>A0AAV4RI03</accession>
<sequence length="160" mass="17948">MSLFDYGMAHANVLVVLSANGCLFCKNNVLDANIGKHTDIPTVWNLIHVTFRISTRLSSLANTSITTLLRHPPLLVEALRPFLPDPWFLFPIPLPPPPTLRMARNAPIILERPGPVSYAADAPISNKPNIHKMARFSNSQGPELWEREYSRNFTNRGLPK</sequence>
<organism evidence="1 2">
    <name type="scientific">Caerostris darwini</name>
    <dbReference type="NCBI Taxonomy" id="1538125"/>
    <lineage>
        <taxon>Eukaryota</taxon>
        <taxon>Metazoa</taxon>
        <taxon>Ecdysozoa</taxon>
        <taxon>Arthropoda</taxon>
        <taxon>Chelicerata</taxon>
        <taxon>Arachnida</taxon>
        <taxon>Araneae</taxon>
        <taxon>Araneomorphae</taxon>
        <taxon>Entelegynae</taxon>
        <taxon>Araneoidea</taxon>
        <taxon>Araneidae</taxon>
        <taxon>Caerostris</taxon>
    </lineage>
</organism>
<gene>
    <name evidence="1" type="ORF">CDAR_582421</name>
</gene>
<proteinExistence type="predicted"/>
<evidence type="ECO:0000313" key="2">
    <source>
        <dbReference type="Proteomes" id="UP001054837"/>
    </source>
</evidence>
<dbReference type="Proteomes" id="UP001054837">
    <property type="component" value="Unassembled WGS sequence"/>
</dbReference>
<reference evidence="1 2" key="1">
    <citation type="submission" date="2021-06" db="EMBL/GenBank/DDBJ databases">
        <title>Caerostris darwini draft genome.</title>
        <authorList>
            <person name="Kono N."/>
            <person name="Arakawa K."/>
        </authorList>
    </citation>
    <scope>NUCLEOTIDE SEQUENCE [LARGE SCALE GENOMIC DNA]</scope>
</reference>
<dbReference type="EMBL" id="BPLQ01006238">
    <property type="protein sequence ID" value="GIY20947.1"/>
    <property type="molecule type" value="Genomic_DNA"/>
</dbReference>